<dbReference type="InterPro" id="IPR005791">
    <property type="entry name" value="SecD"/>
</dbReference>
<keyword evidence="2 12" id="KW-0813">Transport</keyword>
<dbReference type="Gene3D" id="3.30.1360.200">
    <property type="match status" value="1"/>
</dbReference>
<comment type="similarity">
    <text evidence="13">Belongs to the SecD/SecF family. SecF subfamily.</text>
</comment>
<reference evidence="18" key="1">
    <citation type="submission" date="2012-02" db="EMBL/GenBank/DDBJ databases">
        <title>Complete sequence of Desulfitobacterium dichloroeliminans LMG P-21439.</title>
        <authorList>
            <person name="Lucas S."/>
            <person name="Han J."/>
            <person name="Lapidus A."/>
            <person name="Cheng J.-F."/>
            <person name="Goodwin L."/>
            <person name="Pitluck S."/>
            <person name="Peters L."/>
            <person name="Ovchinnikova G."/>
            <person name="Teshima H."/>
            <person name="Detter J.C."/>
            <person name="Han C."/>
            <person name="Tapia R."/>
            <person name="Land M."/>
            <person name="Hauser L."/>
            <person name="Kyrpides N."/>
            <person name="Ivanova N."/>
            <person name="Pagani I."/>
            <person name="Kruse T."/>
            <person name="de Vos W.M."/>
            <person name="Boon N."/>
            <person name="Smidt H."/>
            <person name="Woyke T."/>
        </authorList>
    </citation>
    <scope>NUCLEOTIDE SEQUENCE [LARGE SCALE GENOMIC DNA]</scope>
    <source>
        <strain evidence="18">LMG P-21439 / DCA1</strain>
    </source>
</reference>
<keyword evidence="6 12" id="KW-1133">Transmembrane helix</keyword>
<feature type="domain" description="Protein translocase subunit SecDF P1" evidence="15">
    <location>
        <begin position="64"/>
        <end position="123"/>
    </location>
</feature>
<dbReference type="STRING" id="871963.Desdi_2519"/>
<dbReference type="InterPro" id="IPR048634">
    <property type="entry name" value="SecD_SecF_C"/>
</dbReference>
<dbReference type="Pfam" id="PF07549">
    <property type="entry name" value="Sec_GG"/>
    <property type="match status" value="2"/>
</dbReference>
<dbReference type="FunFam" id="1.20.1640.10:FF:000004">
    <property type="entry name" value="Protein translocase subunit SecD"/>
    <property type="match status" value="1"/>
</dbReference>
<dbReference type="NCBIfam" id="TIGR01129">
    <property type="entry name" value="secD"/>
    <property type="match status" value="1"/>
</dbReference>
<evidence type="ECO:0000256" key="12">
    <source>
        <dbReference type="HAMAP-Rule" id="MF_01463"/>
    </source>
</evidence>
<evidence type="ECO:0000256" key="10">
    <source>
        <dbReference type="ARBA" id="ARBA00060856"/>
    </source>
</evidence>
<dbReference type="Pfam" id="PF02355">
    <property type="entry name" value="SecD_SecF_C"/>
    <property type="match status" value="2"/>
</dbReference>
<protein>
    <recommendedName>
        <fullName evidence="12 13">Multifunctional fusion protein</fullName>
    </recommendedName>
    <domain>
        <recommendedName>
            <fullName evidence="12">Protein translocase subunit SecD</fullName>
        </recommendedName>
    </domain>
    <domain>
        <recommendedName>
            <fullName evidence="13">Protein-export membrane protein SecF</fullName>
        </recommendedName>
    </domain>
</protein>
<keyword evidence="4 12" id="KW-0812">Transmembrane</keyword>
<evidence type="ECO:0000256" key="8">
    <source>
        <dbReference type="ARBA" id="ARBA00023136"/>
    </source>
</evidence>
<dbReference type="InterPro" id="IPR005665">
    <property type="entry name" value="SecF_bac"/>
</dbReference>
<evidence type="ECO:0000256" key="4">
    <source>
        <dbReference type="ARBA" id="ARBA00022692"/>
    </source>
</evidence>
<keyword evidence="5 12" id="KW-0653">Protein transport</keyword>
<evidence type="ECO:0000256" key="2">
    <source>
        <dbReference type="ARBA" id="ARBA00022448"/>
    </source>
</evidence>
<dbReference type="GO" id="GO:0005886">
    <property type="term" value="C:plasma membrane"/>
    <property type="evidence" value="ECO:0007669"/>
    <property type="project" value="UniProtKB-SubCell"/>
</dbReference>
<feature type="transmembrane region" description="Helical" evidence="12">
    <location>
        <begin position="265"/>
        <end position="282"/>
    </location>
</feature>
<feature type="transmembrane region" description="Helical" evidence="12">
    <location>
        <begin position="616"/>
        <end position="635"/>
    </location>
</feature>
<evidence type="ECO:0000259" key="14">
    <source>
        <dbReference type="Pfam" id="PF02355"/>
    </source>
</evidence>
<evidence type="ECO:0000256" key="6">
    <source>
        <dbReference type="ARBA" id="ARBA00022989"/>
    </source>
</evidence>
<feature type="transmembrane region" description="Helical" evidence="12">
    <location>
        <begin position="447"/>
        <end position="465"/>
    </location>
</feature>
<dbReference type="EMBL" id="CP003344">
    <property type="protein sequence ID" value="AGA69942.1"/>
    <property type="molecule type" value="Genomic_DNA"/>
</dbReference>
<accession>L0F9Q8</accession>
<dbReference type="NCBIfam" id="TIGR00916">
    <property type="entry name" value="2A0604s01"/>
    <property type="match status" value="2"/>
</dbReference>
<dbReference type="GO" id="GO:0043952">
    <property type="term" value="P:protein transport by the Sec complex"/>
    <property type="evidence" value="ECO:0007669"/>
    <property type="project" value="UniProtKB-UniRule"/>
</dbReference>
<comment type="similarity">
    <text evidence="10">In the C-terminal section; belongs to the SecD/SecF family. SecF subfamily.</text>
</comment>
<dbReference type="SUPFAM" id="SSF82866">
    <property type="entry name" value="Multidrug efflux transporter AcrB transmembrane domain"/>
    <property type="match status" value="2"/>
</dbReference>
<feature type="domain" description="SecDF P1 head subdomain" evidence="16">
    <location>
        <begin position="125"/>
        <end position="219"/>
    </location>
</feature>
<dbReference type="PANTHER" id="PTHR30081">
    <property type="entry name" value="PROTEIN-EXPORT MEMBRANE PROTEIN SEC"/>
    <property type="match status" value="1"/>
</dbReference>
<name>L0F9Q8_DESDL</name>
<dbReference type="eggNOG" id="COG0341">
    <property type="taxonomic scope" value="Bacteria"/>
</dbReference>
<feature type="transmembrane region" description="Helical" evidence="12">
    <location>
        <begin position="563"/>
        <end position="580"/>
    </location>
</feature>
<dbReference type="Pfam" id="PF21760">
    <property type="entry name" value="SecD_1st"/>
    <property type="match status" value="1"/>
</dbReference>
<proteinExistence type="inferred from homology"/>
<evidence type="ECO:0000259" key="15">
    <source>
        <dbReference type="Pfam" id="PF21760"/>
    </source>
</evidence>
<comment type="similarity">
    <text evidence="12">Belongs to the SecD/SecF family. SecD subfamily.</text>
</comment>
<dbReference type="HOGENOM" id="CLU_007894_3_0_9"/>
<keyword evidence="3 12" id="KW-1003">Cell membrane</keyword>
<dbReference type="Gene3D" id="1.20.1640.10">
    <property type="entry name" value="Multidrug efflux transporter AcrB transmembrane domain"/>
    <property type="match status" value="2"/>
</dbReference>
<dbReference type="InterPro" id="IPR055344">
    <property type="entry name" value="SecD_SecF_C_bact"/>
</dbReference>
<comment type="subunit">
    <text evidence="13">Forms a complex with SecD. Part of the essential Sec protein translocation apparatus which comprises SecA, SecYEG and auxiliary proteins SecDF. Other proteins may also be involved.</text>
</comment>
<comment type="subcellular location">
    <subcellularLocation>
        <location evidence="1 12">Cell membrane</location>
        <topology evidence="1 12">Multi-pass membrane protein</topology>
    </subcellularLocation>
</comment>
<evidence type="ECO:0000313" key="17">
    <source>
        <dbReference type="EMBL" id="AGA69942.1"/>
    </source>
</evidence>
<dbReference type="InterPro" id="IPR022645">
    <property type="entry name" value="SecD/SecF_bac"/>
</dbReference>
<feature type="transmembrane region" description="Helical" evidence="12">
    <location>
        <begin position="242"/>
        <end position="260"/>
    </location>
</feature>
<evidence type="ECO:0000256" key="9">
    <source>
        <dbReference type="ARBA" id="ARBA00059018"/>
    </source>
</evidence>
<gene>
    <name evidence="12" type="primary">secD</name>
    <name evidence="13" type="synonym">secF</name>
    <name evidence="17" type="ordered locus">Desdi_2519</name>
</gene>
<feature type="transmembrane region" description="Helical" evidence="12">
    <location>
        <begin position="364"/>
        <end position="388"/>
    </location>
</feature>
<dbReference type="HAMAP" id="MF_01463_B">
    <property type="entry name" value="SecD_B"/>
    <property type="match status" value="1"/>
</dbReference>
<comment type="caution">
    <text evidence="12">Lacks conserved residue(s) required for the propagation of feature annotation.</text>
</comment>
<evidence type="ECO:0000256" key="7">
    <source>
        <dbReference type="ARBA" id="ARBA00023010"/>
    </source>
</evidence>
<dbReference type="InterPro" id="IPR054384">
    <property type="entry name" value="SecDF_P1_head"/>
</dbReference>
<feature type="transmembrane region" description="Helical" evidence="12">
    <location>
        <begin position="691"/>
        <end position="715"/>
    </location>
</feature>
<dbReference type="InterPro" id="IPR022646">
    <property type="entry name" value="SecD/SecF_CS"/>
</dbReference>
<dbReference type="NCBIfam" id="TIGR00966">
    <property type="entry name" value="transloc_SecF"/>
    <property type="match status" value="1"/>
</dbReference>
<dbReference type="AlphaFoldDB" id="L0F9Q8"/>
<evidence type="ECO:0000259" key="16">
    <source>
        <dbReference type="Pfam" id="PF22599"/>
    </source>
</evidence>
<keyword evidence="18" id="KW-1185">Reference proteome</keyword>
<evidence type="ECO:0000256" key="3">
    <source>
        <dbReference type="ARBA" id="ARBA00022475"/>
    </source>
</evidence>
<dbReference type="GO" id="GO:0065002">
    <property type="term" value="P:intracellular protein transmembrane transport"/>
    <property type="evidence" value="ECO:0007669"/>
    <property type="project" value="UniProtKB-UniRule"/>
</dbReference>
<dbReference type="PRINTS" id="PR01755">
    <property type="entry name" value="SECFTRNLCASE"/>
</dbReference>
<dbReference type="OrthoDB" id="9805019at2"/>
<dbReference type="FunFam" id="1.20.1640.10:FF:000024">
    <property type="entry name" value="Multifunctional fusion protein"/>
    <property type="match status" value="1"/>
</dbReference>
<feature type="transmembrane region" description="Helical" evidence="12">
    <location>
        <begin position="667"/>
        <end position="685"/>
    </location>
</feature>
<dbReference type="InterPro" id="IPR048631">
    <property type="entry name" value="SecD_1st"/>
</dbReference>
<dbReference type="PANTHER" id="PTHR30081:SF1">
    <property type="entry name" value="PROTEIN TRANSLOCASE SUBUNIT SECD"/>
    <property type="match status" value="1"/>
</dbReference>
<dbReference type="HAMAP" id="MF_01464_B">
    <property type="entry name" value="SecF_B"/>
    <property type="match status" value="1"/>
</dbReference>
<feature type="domain" description="Protein export membrane protein SecD/SecF C-terminal" evidence="14">
    <location>
        <begin position="536"/>
        <end position="719"/>
    </location>
</feature>
<dbReference type="GO" id="GO:0015450">
    <property type="term" value="F:protein-transporting ATPase activity"/>
    <property type="evidence" value="ECO:0007669"/>
    <property type="project" value="InterPro"/>
</dbReference>
<evidence type="ECO:0000256" key="1">
    <source>
        <dbReference type="ARBA" id="ARBA00004651"/>
    </source>
</evidence>
<dbReference type="GO" id="GO:0006605">
    <property type="term" value="P:protein targeting"/>
    <property type="evidence" value="ECO:0007669"/>
    <property type="project" value="UniProtKB-UniRule"/>
</dbReference>
<feature type="domain" description="Protein export membrane protein SecD/SecF C-terminal" evidence="14">
    <location>
        <begin position="221"/>
        <end position="391"/>
    </location>
</feature>
<dbReference type="Proteomes" id="UP000010797">
    <property type="component" value="Chromosome"/>
</dbReference>
<evidence type="ECO:0000256" key="5">
    <source>
        <dbReference type="ARBA" id="ARBA00022927"/>
    </source>
</evidence>
<keyword evidence="7 12" id="KW-0811">Translocation</keyword>
<keyword evidence="8 12" id="KW-0472">Membrane</keyword>
<dbReference type="KEGG" id="ddl:Desdi_2519"/>
<comment type="similarity">
    <text evidence="11">In the N-terminal section; belongs to the SecD/SecF family. SecD subfamily.</text>
</comment>
<feature type="transmembrane region" description="Helical" evidence="12">
    <location>
        <begin position="294"/>
        <end position="315"/>
    </location>
</feature>
<comment type="subunit">
    <text evidence="12">Forms a complex with SecF. Part of the essential Sec protein translocation apparatus which comprises SecA, SecYEG and auxiliary proteins SecDF. Other proteins may also be involved.</text>
</comment>
<dbReference type="InterPro" id="IPR022813">
    <property type="entry name" value="SecD/SecF_arch_bac"/>
</dbReference>
<comment type="function">
    <text evidence="9 12">Part of the Sec protein translocase complex. Interacts with the SecYEG preprotein conducting channel. SecDF uses the proton motive force (PMF) to complete protein translocation after the ATP-dependent function of SecA.</text>
</comment>
<evidence type="ECO:0000256" key="11">
    <source>
        <dbReference type="ARBA" id="ARBA00061053"/>
    </source>
</evidence>
<evidence type="ECO:0000256" key="13">
    <source>
        <dbReference type="HAMAP-Rule" id="MF_01464"/>
    </source>
</evidence>
<dbReference type="RefSeq" id="WP_015262913.1">
    <property type="nucleotide sequence ID" value="NC_019903.1"/>
</dbReference>
<feature type="transmembrane region" description="Helical" evidence="12">
    <location>
        <begin position="587"/>
        <end position="610"/>
    </location>
</feature>
<organism evidence="17 18">
    <name type="scientific">Desulfitobacterium dichloroeliminans (strain LMG P-21439 / DCA1)</name>
    <dbReference type="NCBI Taxonomy" id="871963"/>
    <lineage>
        <taxon>Bacteria</taxon>
        <taxon>Bacillati</taxon>
        <taxon>Bacillota</taxon>
        <taxon>Clostridia</taxon>
        <taxon>Eubacteriales</taxon>
        <taxon>Desulfitobacteriaceae</taxon>
        <taxon>Desulfitobacterium</taxon>
    </lineage>
</organism>
<evidence type="ECO:0000313" key="18">
    <source>
        <dbReference type="Proteomes" id="UP000010797"/>
    </source>
</evidence>
<sequence length="734" mass="79522">MKRGSILKLTATMLLIIIAVVFSVKPLTDPEQGISLGLDLRGGVHLVLQAEAGPDGAEITAEDMDKAKSIIEKRVNEMGLSEPVVQADLGKKRIIVDLAGVQDPDKAVETLKTTAKLTFKDPQGNVVIEGADLKDARAGQSQTGYVVHLTFTPEGTKKFAEATTRSLGQQIGIYLDDQLLQNPRVESAITTGQAEITGYSSLEEAAGYAVLLRSGALPVSLTIEEKRTVGATLGVDSLNKSIDAGMVAIGFIILFMLVLYRLPGLVANISLVVFTLIVLWALKGFGAVLTLPGIAGMILSIGMTVDLNIIIYERIKEELQLGKSLRAAVEAGFSRAFLTVFDSNITTLFAAATLFFLGTSSIKGFAITLAIGIFASLFTAITFTRMILRWIVGVNPRMNTAWFGVKPEKNDSETKIKASGPVTHAATYEEVKNSIPFYFNVVKRRNIWFAISLILISISIGSLFINKLNLGVDFTGGTMMDVKFNQQVTQEDVTEAMGSVGLEGIVQLSNNDTTALIRIPALEDNQRNELLSALQTNVGDFNKETLKEDLVGPAIGEELTNNAFLSLAVAAVLMLIYIAFRFQFAYAVSGILALLHDVIITVGVFSLFQWEVDSTFVAAILTIFGYSINDTVVIFDRIRENEPRLKRNDSYEDMVDKSIWQMMGRSIKTALTVIISLLALLIFGGESTQGFALAMLIGCLAGAYSSIFNASQILVEIKKRIQSNRGGNPSRAKG</sequence>
<dbReference type="eggNOG" id="COG0342">
    <property type="taxonomic scope" value="Bacteria"/>
</dbReference>
<dbReference type="Pfam" id="PF22599">
    <property type="entry name" value="SecDF_P1_head"/>
    <property type="match status" value="1"/>
</dbReference>
<feature type="transmembrane region" description="Helical" evidence="12">
    <location>
        <begin position="336"/>
        <end position="358"/>
    </location>
</feature>